<dbReference type="GO" id="GO:0003677">
    <property type="term" value="F:DNA binding"/>
    <property type="evidence" value="ECO:0007669"/>
    <property type="project" value="UniProtKB-KW"/>
</dbReference>
<feature type="domain" description="Zn(2)-C6 fungal-type" evidence="6">
    <location>
        <begin position="9"/>
        <end position="38"/>
    </location>
</feature>
<dbReference type="PROSITE" id="PS00463">
    <property type="entry name" value="ZN2_CY6_FUNGAL_1"/>
    <property type="match status" value="1"/>
</dbReference>
<dbReference type="CDD" id="cd12148">
    <property type="entry name" value="fungal_TF_MHR"/>
    <property type="match status" value="1"/>
</dbReference>
<evidence type="ECO:0000313" key="7">
    <source>
        <dbReference type="EMBL" id="KAF7510694.1"/>
    </source>
</evidence>
<evidence type="ECO:0000259" key="6">
    <source>
        <dbReference type="PROSITE" id="PS50048"/>
    </source>
</evidence>
<dbReference type="GO" id="GO:0006351">
    <property type="term" value="P:DNA-templated transcription"/>
    <property type="evidence" value="ECO:0007669"/>
    <property type="project" value="InterPro"/>
</dbReference>
<dbReference type="InterPro" id="IPR007219">
    <property type="entry name" value="XnlR_reg_dom"/>
</dbReference>
<dbReference type="Gene3D" id="4.10.240.10">
    <property type="entry name" value="Zn(2)-C6 fungal-type DNA-binding domain"/>
    <property type="match status" value="1"/>
</dbReference>
<keyword evidence="1" id="KW-0479">Metal-binding</keyword>
<dbReference type="OrthoDB" id="4132249at2759"/>
<keyword evidence="8" id="KW-1185">Reference proteome</keyword>
<name>A0A8H7ANL5_9EURO</name>
<dbReference type="PANTHER" id="PTHR31668">
    <property type="entry name" value="GLUCOSE TRANSPORT TRANSCRIPTION REGULATOR RGT1-RELATED-RELATED"/>
    <property type="match status" value="1"/>
</dbReference>
<keyword evidence="3" id="KW-0238">DNA-binding</keyword>
<evidence type="ECO:0000256" key="2">
    <source>
        <dbReference type="ARBA" id="ARBA00023015"/>
    </source>
</evidence>
<sequence length="573" mass="64220">MASLPHKRACDACHRRKVRCSGGQPCANCSQATLTCTYHAVPQKKGPKGSRAKVISELRETQRQTNRHKIRSYSPDSSFDFNTSPLSPMRRRNPDVLSQQMIDGCIDFFFRHMYPTMPILHKGRLQEKVAREIDQSIEAYCLVTSICAFMMIQPGMSLPGRPLGVRTNSDDLVSGKFTTASSLLEEVLRLRKAIDYIENPTLESVQTSLFLFACYFGLDKHNKAWYHLREATTLAQIVGMQEEPSYMGTDRVESMMKRRLYWLLFITERAYALQRHHPLTLHATIELPNPDEDREDRQIINGFLHMINLFRPFDDTFIGLWNKARNDCSTAWLAQLQQQLSDALPPKLNSTPTQAADIVTSQQWLRTMVWQLSIANGYLSSTSADSSMTFKYPIEIAKDLMADVRLLPQHALEVHGIGLIEKLFDVACTVTDVIACVPLDSSIFEIGPLEYLNQFLSLISNLRGGGSRFLPLLREKISENLPSMATPIPKAVMPIKDEYVDEMPSPLSTKPAHLVHPSPLVIRTATLSLSDPNLVCSDMSPGGSGAPTPLGTPTVVAAIPRSVPRIQFDGRYG</sequence>
<dbReference type="EMBL" id="JAACFV010000027">
    <property type="protein sequence ID" value="KAF7510694.1"/>
    <property type="molecule type" value="Genomic_DNA"/>
</dbReference>
<reference evidence="7" key="1">
    <citation type="submission" date="2020-02" db="EMBL/GenBank/DDBJ databases">
        <authorList>
            <person name="Palmer J.M."/>
        </authorList>
    </citation>
    <scope>NUCLEOTIDE SEQUENCE</scope>
    <source>
        <strain evidence="7">EPUS1.4</strain>
        <tissue evidence="7">Thallus</tissue>
    </source>
</reference>
<dbReference type="AlphaFoldDB" id="A0A8H7ANL5"/>
<dbReference type="SUPFAM" id="SSF57701">
    <property type="entry name" value="Zn2/Cys6 DNA-binding domain"/>
    <property type="match status" value="1"/>
</dbReference>
<dbReference type="GO" id="GO:0000981">
    <property type="term" value="F:DNA-binding transcription factor activity, RNA polymerase II-specific"/>
    <property type="evidence" value="ECO:0007669"/>
    <property type="project" value="InterPro"/>
</dbReference>
<dbReference type="GO" id="GO:0008270">
    <property type="term" value="F:zinc ion binding"/>
    <property type="evidence" value="ECO:0007669"/>
    <property type="project" value="InterPro"/>
</dbReference>
<keyword evidence="2" id="KW-0805">Transcription regulation</keyword>
<protein>
    <recommendedName>
        <fullName evidence="6">Zn(2)-C6 fungal-type domain-containing protein</fullName>
    </recommendedName>
</protein>
<gene>
    <name evidence="7" type="ORF">GJ744_006060</name>
</gene>
<dbReference type="CDD" id="cd00067">
    <property type="entry name" value="GAL4"/>
    <property type="match status" value="1"/>
</dbReference>
<comment type="caution">
    <text evidence="7">The sequence shown here is derived from an EMBL/GenBank/DDBJ whole genome shotgun (WGS) entry which is preliminary data.</text>
</comment>
<evidence type="ECO:0000313" key="8">
    <source>
        <dbReference type="Proteomes" id="UP000606974"/>
    </source>
</evidence>
<evidence type="ECO:0000256" key="3">
    <source>
        <dbReference type="ARBA" id="ARBA00023125"/>
    </source>
</evidence>
<dbReference type="InterPro" id="IPR050797">
    <property type="entry name" value="Carb_Metab_Trans_Reg"/>
</dbReference>
<dbReference type="Pfam" id="PF00172">
    <property type="entry name" value="Zn_clus"/>
    <property type="match status" value="1"/>
</dbReference>
<dbReference type="Proteomes" id="UP000606974">
    <property type="component" value="Unassembled WGS sequence"/>
</dbReference>
<proteinExistence type="predicted"/>
<evidence type="ECO:0000256" key="5">
    <source>
        <dbReference type="ARBA" id="ARBA00023242"/>
    </source>
</evidence>
<dbReference type="SMART" id="SM00066">
    <property type="entry name" value="GAL4"/>
    <property type="match status" value="1"/>
</dbReference>
<dbReference type="SMART" id="SM00906">
    <property type="entry name" value="Fungal_trans"/>
    <property type="match status" value="1"/>
</dbReference>
<dbReference type="Pfam" id="PF04082">
    <property type="entry name" value="Fungal_trans"/>
    <property type="match status" value="1"/>
</dbReference>
<dbReference type="PANTHER" id="PTHR31668:SF20">
    <property type="entry name" value="ZN(II)2CYS6 TRANSCRIPTION FACTOR (EUROFUNG)"/>
    <property type="match status" value="1"/>
</dbReference>
<accession>A0A8H7ANL5</accession>
<organism evidence="7 8">
    <name type="scientific">Endocarpon pusillum</name>
    <dbReference type="NCBI Taxonomy" id="364733"/>
    <lineage>
        <taxon>Eukaryota</taxon>
        <taxon>Fungi</taxon>
        <taxon>Dikarya</taxon>
        <taxon>Ascomycota</taxon>
        <taxon>Pezizomycotina</taxon>
        <taxon>Eurotiomycetes</taxon>
        <taxon>Chaetothyriomycetidae</taxon>
        <taxon>Verrucariales</taxon>
        <taxon>Verrucariaceae</taxon>
        <taxon>Endocarpon</taxon>
    </lineage>
</organism>
<evidence type="ECO:0000256" key="4">
    <source>
        <dbReference type="ARBA" id="ARBA00023163"/>
    </source>
</evidence>
<dbReference type="InterPro" id="IPR001138">
    <property type="entry name" value="Zn2Cys6_DnaBD"/>
</dbReference>
<dbReference type="InterPro" id="IPR036864">
    <property type="entry name" value="Zn2-C6_fun-type_DNA-bd_sf"/>
</dbReference>
<evidence type="ECO:0000256" key="1">
    <source>
        <dbReference type="ARBA" id="ARBA00022723"/>
    </source>
</evidence>
<dbReference type="PROSITE" id="PS50048">
    <property type="entry name" value="ZN2_CY6_FUNGAL_2"/>
    <property type="match status" value="1"/>
</dbReference>
<keyword evidence="4" id="KW-0804">Transcription</keyword>
<keyword evidence="5" id="KW-0539">Nucleus</keyword>